<comment type="catalytic activity">
    <reaction evidence="20">
        <text>a 5'-end (5'-triphosphoguanosine)-adenylyl-adenylyl-cytidylyl-adenosine in mRNA + S-adenosyl-L-methionine = a 5'-end (5'-triphosphoguanosine)-(2'-O-methyladenylyl)-adenylyl-cytidylyl-adenosine in mRNA + S-adenosyl-L-homocysteine + H(+)</text>
        <dbReference type="Rhea" id="RHEA:65380"/>
        <dbReference type="Rhea" id="RHEA-COMP:16797"/>
        <dbReference type="Rhea" id="RHEA-COMP:16801"/>
        <dbReference type="ChEBI" id="CHEBI:15378"/>
        <dbReference type="ChEBI" id="CHEBI:57856"/>
        <dbReference type="ChEBI" id="CHEBI:59789"/>
        <dbReference type="ChEBI" id="CHEBI:156482"/>
        <dbReference type="ChEBI" id="CHEBI:156484"/>
    </reaction>
</comment>
<dbReference type="SUPFAM" id="SSF53335">
    <property type="entry name" value="S-adenosyl-L-methionine-dependent methyltransferases"/>
    <property type="match status" value="1"/>
</dbReference>
<dbReference type="GO" id="GO:0005524">
    <property type="term" value="F:ATP binding"/>
    <property type="evidence" value="ECO:0007669"/>
    <property type="project" value="UniProtKB-KW"/>
</dbReference>
<evidence type="ECO:0000256" key="14">
    <source>
        <dbReference type="ARBA" id="ARBA00023268"/>
    </source>
</evidence>
<dbReference type="RefSeq" id="YP_009336595.1">
    <property type="nucleotide sequence ID" value="NC_032783.1"/>
</dbReference>
<comment type="catalytic activity">
    <reaction evidence="15">
        <text>a 5'-end triphospho-adenylyl-adenylyl-cytidylyl-adenosine in mRNA + GDP + H(+) = a 5'-end (5'-triphosphoguanosine)-adenylyl-adenylyl-cytidylyl-adenosine in mRNA + diphosphate</text>
        <dbReference type="Rhea" id="RHEA:65436"/>
        <dbReference type="Rhea" id="RHEA-COMP:16797"/>
        <dbReference type="Rhea" id="RHEA-COMP:16799"/>
        <dbReference type="ChEBI" id="CHEBI:15378"/>
        <dbReference type="ChEBI" id="CHEBI:33019"/>
        <dbReference type="ChEBI" id="CHEBI:58189"/>
        <dbReference type="ChEBI" id="CHEBI:156484"/>
        <dbReference type="ChEBI" id="CHEBI:156503"/>
        <dbReference type="EC" id="2.7.7.88"/>
    </reaction>
</comment>
<evidence type="ECO:0000256" key="8">
    <source>
        <dbReference type="ARBA" id="ARBA00022695"/>
    </source>
</evidence>
<name>A0A1L3KMM2_9MONO</name>
<evidence type="ECO:0000313" key="25">
    <source>
        <dbReference type="Proteomes" id="UP000203766"/>
    </source>
</evidence>
<keyword evidence="6" id="KW-0808">Transferase</keyword>
<evidence type="ECO:0000256" key="10">
    <source>
        <dbReference type="ARBA" id="ARBA00022840"/>
    </source>
</evidence>
<comment type="catalytic activity">
    <reaction evidence="21">
        <text>a 5'-end (5'-triphosphoguanosine)-adenylyl-adenylyl-cytidylyl-adenosine in mRNA + 2 S-adenosyl-L-methionine = a 5'-end (N(7)-methyl 5'-triphosphoguanosine)-(2'-O-methyladenylyl)-adenylyl-cytidylyl-adenosine in mRNA + 2 S-adenosyl-L-homocysteine + H(+)</text>
        <dbReference type="Rhea" id="RHEA:65376"/>
        <dbReference type="Rhea" id="RHEA-COMP:16797"/>
        <dbReference type="Rhea" id="RHEA-COMP:16798"/>
        <dbReference type="ChEBI" id="CHEBI:15378"/>
        <dbReference type="ChEBI" id="CHEBI:57856"/>
        <dbReference type="ChEBI" id="CHEBI:59789"/>
        <dbReference type="ChEBI" id="CHEBI:156483"/>
        <dbReference type="ChEBI" id="CHEBI:156484"/>
        <dbReference type="EC" id="2.1.1.375"/>
    </reaction>
</comment>
<dbReference type="GeneID" id="30853845"/>
<evidence type="ECO:0000256" key="5">
    <source>
        <dbReference type="ARBA" id="ARBA00022664"/>
    </source>
</evidence>
<evidence type="ECO:0000256" key="6">
    <source>
        <dbReference type="ARBA" id="ARBA00022679"/>
    </source>
</evidence>
<evidence type="ECO:0000256" key="18">
    <source>
        <dbReference type="ARBA" id="ARBA00030436"/>
    </source>
</evidence>
<dbReference type="PROSITE" id="PS50526">
    <property type="entry name" value="RDRP_SSRNA_NEG_NONSEG"/>
    <property type="match status" value="1"/>
</dbReference>
<keyword evidence="8" id="KW-0548">Nucleotidyltransferase</keyword>
<keyword evidence="12" id="KW-0693">Viral RNA replication</keyword>
<keyword evidence="4 24" id="KW-0696">RNA-directed RNA polymerase</keyword>
<keyword evidence="5" id="KW-0507">mRNA processing</keyword>
<evidence type="ECO:0000256" key="17">
    <source>
        <dbReference type="ARBA" id="ARBA00030285"/>
    </source>
</evidence>
<keyword evidence="10" id="KW-0067">ATP-binding</keyword>
<evidence type="ECO:0000256" key="11">
    <source>
        <dbReference type="ARBA" id="ARBA00022844"/>
    </source>
</evidence>
<dbReference type="InterPro" id="IPR014023">
    <property type="entry name" value="Mononeg_RNA_pol_cat"/>
</dbReference>
<evidence type="ECO:0000259" key="23">
    <source>
        <dbReference type="PROSITE" id="PS50526"/>
    </source>
</evidence>
<organism evidence="24">
    <name type="scientific">Hubei rhabdo-like virus 4</name>
    <dbReference type="NCBI Taxonomy" id="1923188"/>
    <lineage>
        <taxon>Viruses</taxon>
        <taxon>Riboviria</taxon>
        <taxon>Orthornavirae</taxon>
        <taxon>Negarnaviricota</taxon>
        <taxon>Haploviricotina</taxon>
        <taxon>Monjiviricetes</taxon>
        <taxon>Mononegavirales</taxon>
        <taxon>Mymonaviridae</taxon>
        <taxon>Hubramonavirus</taxon>
        <taxon>Hubramonavirus hubeiense</taxon>
    </lineage>
</organism>
<evidence type="ECO:0000256" key="21">
    <source>
        <dbReference type="ARBA" id="ARBA00047370"/>
    </source>
</evidence>
<dbReference type="EMBL" id="KX884403">
    <property type="protein sequence ID" value="APG78632.1"/>
    <property type="molecule type" value="Genomic_RNA"/>
</dbReference>
<evidence type="ECO:0000256" key="9">
    <source>
        <dbReference type="ARBA" id="ARBA00022741"/>
    </source>
</evidence>
<evidence type="ECO:0000313" key="24">
    <source>
        <dbReference type="EMBL" id="APG78632.1"/>
    </source>
</evidence>
<evidence type="ECO:0000256" key="15">
    <source>
        <dbReference type="ARBA" id="ARBA00024494"/>
    </source>
</evidence>
<dbReference type="Proteomes" id="UP000203766">
    <property type="component" value="Segment"/>
</dbReference>
<evidence type="ECO:0000256" key="20">
    <source>
        <dbReference type="ARBA" id="ARBA00047332"/>
    </source>
</evidence>
<evidence type="ECO:0000256" key="19">
    <source>
        <dbReference type="ARBA" id="ARBA00031012"/>
    </source>
</evidence>
<keyword evidence="25" id="KW-1185">Reference proteome</keyword>
<feature type="domain" description="RdRp catalytic" evidence="23">
    <location>
        <begin position="548"/>
        <end position="733"/>
    </location>
</feature>
<dbReference type="InterPro" id="IPR029063">
    <property type="entry name" value="SAM-dependent_MTases_sf"/>
</dbReference>
<keyword evidence="13" id="KW-0506">mRNA capping</keyword>
<keyword evidence="14" id="KW-0511">Multifunctional enzyme</keyword>
<evidence type="ECO:0000256" key="1">
    <source>
        <dbReference type="ARBA" id="ARBA00004328"/>
    </source>
</evidence>
<evidence type="ECO:0000256" key="12">
    <source>
        <dbReference type="ARBA" id="ARBA00022953"/>
    </source>
</evidence>
<dbReference type="EC" id="2.7.7.48" evidence="2"/>
<accession>A0A1L3KMM2</accession>
<proteinExistence type="predicted"/>
<keyword evidence="7" id="KW-0949">S-adenosyl-L-methionine</keyword>
<protein>
    <recommendedName>
        <fullName evidence="3">RNA-directed RNA polymerase L</fullName>
        <ecNumber evidence="2">2.7.7.48</ecNumber>
    </recommendedName>
    <alternativeName>
        <fullName evidence="17">Large structural protein</fullName>
    </alternativeName>
    <alternativeName>
        <fullName evidence="19">Replicase</fullName>
    </alternativeName>
    <alternativeName>
        <fullName evidence="18">Transcriptase</fullName>
    </alternativeName>
</protein>
<dbReference type="GO" id="GO:0003968">
    <property type="term" value="F:RNA-directed RNA polymerase activity"/>
    <property type="evidence" value="ECO:0007669"/>
    <property type="project" value="UniProtKB-KW"/>
</dbReference>
<dbReference type="InterPro" id="IPR026890">
    <property type="entry name" value="Mononeg_mRNAcap"/>
</dbReference>
<comment type="catalytic activity">
    <reaction evidence="22">
        <text>GTP + H2O = GDP + phosphate + H(+)</text>
        <dbReference type="Rhea" id="RHEA:19669"/>
        <dbReference type="ChEBI" id="CHEBI:15377"/>
        <dbReference type="ChEBI" id="CHEBI:15378"/>
        <dbReference type="ChEBI" id="CHEBI:37565"/>
        <dbReference type="ChEBI" id="CHEBI:43474"/>
        <dbReference type="ChEBI" id="CHEBI:58189"/>
    </reaction>
</comment>
<comment type="catalytic activity">
    <reaction evidence="16">
        <text>a 5'-end (5'-triphosphoguanosine)-(2'-O-methyladenylyl)-adenylyl-cytidylyl-adenosine in mRNA + S-adenosyl-L-methionine = a 5'-end (N(7)-methyl 5'-triphosphoguanosine)-(2'-O-methyladenylyl)-adenylyl-cytidylyl-adenosine in mRNA + S-adenosyl-L-homocysteine</text>
        <dbReference type="Rhea" id="RHEA:65440"/>
        <dbReference type="Rhea" id="RHEA-COMP:16798"/>
        <dbReference type="Rhea" id="RHEA-COMP:16801"/>
        <dbReference type="ChEBI" id="CHEBI:57856"/>
        <dbReference type="ChEBI" id="CHEBI:59789"/>
        <dbReference type="ChEBI" id="CHEBI:156482"/>
        <dbReference type="ChEBI" id="CHEBI:156483"/>
    </reaction>
</comment>
<keyword evidence="11" id="KW-0946">Virion</keyword>
<dbReference type="Pfam" id="PF00946">
    <property type="entry name" value="Mononeg_RNA_pol"/>
    <property type="match status" value="1"/>
</dbReference>
<evidence type="ECO:0000256" key="4">
    <source>
        <dbReference type="ARBA" id="ARBA00022484"/>
    </source>
</evidence>
<dbReference type="GO" id="GO:0004482">
    <property type="term" value="F:mRNA 5'-cap (guanine-N7-)-methyltransferase activity"/>
    <property type="evidence" value="ECO:0007669"/>
    <property type="project" value="InterPro"/>
</dbReference>
<comment type="subcellular location">
    <subcellularLocation>
        <location evidence="1">Virion</location>
    </subcellularLocation>
</comment>
<keyword evidence="9" id="KW-0547">Nucleotide-binding</keyword>
<evidence type="ECO:0000256" key="22">
    <source>
        <dbReference type="ARBA" id="ARBA00048548"/>
    </source>
</evidence>
<evidence type="ECO:0000256" key="7">
    <source>
        <dbReference type="ARBA" id="ARBA00022691"/>
    </source>
</evidence>
<evidence type="ECO:0000256" key="2">
    <source>
        <dbReference type="ARBA" id="ARBA00012494"/>
    </source>
</evidence>
<evidence type="ECO:0000256" key="13">
    <source>
        <dbReference type="ARBA" id="ARBA00023042"/>
    </source>
</evidence>
<dbReference type="KEGG" id="vg:30853845"/>
<dbReference type="GO" id="GO:0044423">
    <property type="term" value="C:virion component"/>
    <property type="evidence" value="ECO:0007669"/>
    <property type="project" value="UniProtKB-KW"/>
</dbReference>
<dbReference type="Pfam" id="PF14318">
    <property type="entry name" value="Mononeg_mRNAcap"/>
    <property type="match status" value="1"/>
</dbReference>
<evidence type="ECO:0000256" key="16">
    <source>
        <dbReference type="ARBA" id="ARBA00024499"/>
    </source>
</evidence>
<reference evidence="24" key="1">
    <citation type="journal article" date="2016" name="Nature">
        <title>Redefining the invertebrate RNA virosphere.</title>
        <authorList>
            <person name="Shi M."/>
            <person name="Lin X.D."/>
            <person name="Tian J.H."/>
            <person name="Chen L.J."/>
            <person name="Chen X."/>
            <person name="Li C.X."/>
            <person name="Qin X.C."/>
            <person name="Li J."/>
            <person name="Cao J.P."/>
            <person name="Eden J.S."/>
            <person name="Buchmann J."/>
            <person name="Wang W."/>
            <person name="Xu J."/>
            <person name="Holmes E.C."/>
            <person name="Zhang Y.Z."/>
        </authorList>
    </citation>
    <scope>NUCLEOTIDE SEQUENCE [LARGE SCALE GENOMIC DNA]</scope>
    <source>
        <strain evidence="24">Arthropodmix13990</strain>
    </source>
</reference>
<sequence length="1949" mass="218028">MPAPSFINTFLDSPILIGGRARDFSAYSCWLESPKIKVPRRSLGKFRQWASKTKDYELDILDPGMYPALYDILPDCGIRYTIKDATDLSDWLSTEMSKALGVYGMVGVDMGNPIDLASFPEWGLKALKILPFFKGYVDALSTAKGSGRSSTVSHRESNWELLGDEFTSLLVYHKGKIAYMCSYEQILMWKDMLWGRFNVAVACQVLYPGSILITDVGRCLDWCFRCLEVYGNSGYELLKNIESLAKTNLVYLNDPVFGSGGSHDLMIEVVREKEISLGGEKTPLTWELVDILSSSRPLKESVELFGLLKLSGHPCVDPSNGGRKVRKIACKQKIYSAADCSRVRNNFCRMYVEGYVRKKSRWPPLDFPKHRRGTRLYQLYTLQETRINQGSYPLDDWEEVRFRKHHDFEYYPNFTDLMDDKAISYYRDQISYTWRRGKIPRSNKRLLIEMLSIPEISVRSIIDRVRTGSLPFEWFVVSLYPKEREFKLEPRMFAMMVFEMRVFFTATEANIADNIFPYLPPQTMTLSKQEIVERFHEVTWDPDNVDLARLYGEFDIESWNNNFQAPLVDPIARDMGDMHGEDNIFQVIHHFFTKCAVLVRVADNEPEYIEAAQSPDFDLSSHSSDLLWTDHLAGVEGIAQKEWTAVTYAIIDLAMQKFPISYHLIGQADNQIFVALLDCTGQEDRNSYIKTTARAIVEEVDQECRRVGHSTKKEECILSTTTVTYSKDVYIRGVEYYTSLKALSRIFPHSASDFPSINNSVGAISSQCIAASEKMKNPLAAYRIWSFHCAWYLLSLRAEDVLEVLHLGKESRMALVPDLVKDLLITPSDLGGLTILPITALLYKGGGDPLSKSYASLALLSRTNRRARRLLSVLHEGRWFWKQPELASLLDDPYSLPLLRSKTPEMSVQREGLNAIRARVVNRDIGELCNERVDAYEKELTESLLAVRPFNPALLADIKSDSVVGVKRQVARMFITTRTVQSLLQQQSEVNTCFSILNTGAGYAGATMKKMMMLPPTEFMSTSIYNEVERLRSFWRLPDGAKIVGLTVYTPFDGTINFHLNATSSDGVKALRIGTIAGDMEHSRGPNRPYLGRPTIEKRSVHGYRIVASSSPERAVARLSRVATQPGVGRTMEHLIGNVCQTRANVDFSLLIAKLGRSYGGTLDHRYTSLMGQRGAGFIGGPAFPSLCLLSSDMANPISGGADDYPVMVQEWMVMALSCLYHSSRSLHSEKLCTIGMSHLNMELISDSTMEAPQLPKGGVVSLSTNTMVYADTILLQRLLSTGTTPLIGQMRADALLDSRSSFHLRHMIRTSLTRSRSAAAVADKGAGTIHLSLDLMELRGFGLRKVFDAAALEIARFAIESLYSRSKEEMRWSPIPLVMSLGEGIARALQTVCHHTLFQQDEFIVTYGLSSPLQYTIAGSSAVTRIRNYITDKSIISMVDPSSQLYSDQGFLFGDDKDGEALSEILSSITLAYHQSLLYGELSLEHVYSVLRRKLREELRGAEDEAGQIKRLEVIVGRILIWANAHNCVCLSRHMTSLSRGKSILKTEMPVREAIREARNYPPPPAWISPVLSETFPVFPDSSPIITPIPLPHSQAPLSQASWSNPVSRSDIDAFSFLRMRGRRYGKESSVGYSYTGITDLTQNTVVLQVGCGYGSGSAVMLLAGASMVVGIDLDSDLTGEAVLAGQLNPPAVAHVGKCSSFVRYPPGLPGGGNFFDSRVVKKCREIAGQSSFVVVDVPLITRDVIVSLLSSLSGFSQKVHCAIRVIHRVQAIADLYSSLVPSCESIRLRTVFSANGLGEAWIILSARRTLTLDPFKAAEVRDLPYIPVEPEALRCLGGGRRYLKQMVLSPIGLGTVGEADNYRMRIAHLLSASVGEQEHRYTFRQWTEVLYAFAVNEVLSADDPYKECTLIKENSEYLVQFGSAAIPILATRRLLHMLTRLAPRLLD</sequence>
<evidence type="ECO:0000256" key="3">
    <source>
        <dbReference type="ARBA" id="ARBA00018602"/>
    </source>
</evidence>